<dbReference type="PANTHER" id="PTHR43028">
    <property type="entry name" value="3'(2'),5'-BISPHOSPHATE NUCLEOTIDASE 1"/>
    <property type="match status" value="1"/>
</dbReference>
<dbReference type="GO" id="GO:0008254">
    <property type="term" value="F:3'-nucleotidase activity"/>
    <property type="evidence" value="ECO:0007669"/>
    <property type="project" value="TreeGrafter"/>
</dbReference>
<evidence type="ECO:0000256" key="4">
    <source>
        <dbReference type="ARBA" id="ARBA00005152"/>
    </source>
</evidence>
<name>A0A8S3Z0J2_9EUPU</name>
<evidence type="ECO:0000256" key="8">
    <source>
        <dbReference type="ARBA" id="ARBA00022723"/>
    </source>
</evidence>
<dbReference type="Pfam" id="PF00459">
    <property type="entry name" value="Inositol_P"/>
    <property type="match status" value="1"/>
</dbReference>
<comment type="subcellular location">
    <subcellularLocation>
        <location evidence="3">Membrane</location>
        <topology evidence="3">Single-pass membrane protein</topology>
    </subcellularLocation>
</comment>
<dbReference type="InterPro" id="IPR000760">
    <property type="entry name" value="Inositol_monophosphatase-like"/>
</dbReference>
<evidence type="ECO:0000313" key="18">
    <source>
        <dbReference type="Proteomes" id="UP000678393"/>
    </source>
</evidence>
<evidence type="ECO:0000256" key="11">
    <source>
        <dbReference type="ARBA" id="ARBA00022989"/>
    </source>
</evidence>
<organism evidence="17 18">
    <name type="scientific">Candidula unifasciata</name>
    <dbReference type="NCBI Taxonomy" id="100452"/>
    <lineage>
        <taxon>Eukaryota</taxon>
        <taxon>Metazoa</taxon>
        <taxon>Spiralia</taxon>
        <taxon>Lophotrochozoa</taxon>
        <taxon>Mollusca</taxon>
        <taxon>Gastropoda</taxon>
        <taxon>Heterobranchia</taxon>
        <taxon>Euthyneura</taxon>
        <taxon>Panpulmonata</taxon>
        <taxon>Eupulmonata</taxon>
        <taxon>Stylommatophora</taxon>
        <taxon>Helicina</taxon>
        <taxon>Helicoidea</taxon>
        <taxon>Geomitridae</taxon>
        <taxon>Candidula</taxon>
    </lineage>
</organism>
<feature type="binding site" evidence="15">
    <location>
        <position position="112"/>
    </location>
    <ligand>
        <name>Mg(2+)</name>
        <dbReference type="ChEBI" id="CHEBI:18420"/>
        <label>1</label>
        <note>catalytic</note>
    </ligand>
</feature>
<dbReference type="Proteomes" id="UP000678393">
    <property type="component" value="Unassembled WGS sequence"/>
</dbReference>
<dbReference type="SUPFAM" id="SSF56655">
    <property type="entry name" value="Carbohydrate phosphatase"/>
    <property type="match status" value="1"/>
</dbReference>
<proteinExistence type="inferred from homology"/>
<keyword evidence="10 15" id="KW-0460">Magnesium</keyword>
<evidence type="ECO:0000256" key="1">
    <source>
        <dbReference type="ARBA" id="ARBA00001033"/>
    </source>
</evidence>
<keyword evidence="8 15" id="KW-0479">Metal-binding</keyword>
<dbReference type="EC" id="3.1.3.25" evidence="6"/>
<sequence length="353" mass="39095">MAPVNVRLNPLGVLIFVMAFLLALLYLFGIPDFFRREQRVSMKELLAVSIELAQRGGLKVKEVHQQHKLSEKVKGLTKEGAKEMLTNGDLESHRAIFYGFSKMYPGIKVVSEEHDNRPVDLNQILSAKTKLDEIEDVIKSDQSMTVSRIAIWIDPLDATQEYTESLTEYVTTMVCVVVDGEPKIGVINRPFTDETVWAWDGYGHSKNLKPAEIAENGSVEKHSIIVSRSHSGAVEQVAKSALGDTVQIISAGGAGYKTLEVIKGSVNAYTHVTLIKKWDICAGNAILNAVGGKMTTLDGDYIDYSPLLDNKNERGLLATVNSKLHYLYLEKIGQKAKELLDKQAKDKPKVNPL</sequence>
<keyword evidence="7 16" id="KW-0812">Transmembrane</keyword>
<evidence type="ECO:0000256" key="16">
    <source>
        <dbReference type="SAM" id="Phobius"/>
    </source>
</evidence>
<dbReference type="GO" id="GO:0046854">
    <property type="term" value="P:phosphatidylinositol phosphate biosynthetic process"/>
    <property type="evidence" value="ECO:0007669"/>
    <property type="project" value="InterPro"/>
</dbReference>
<comment type="pathway">
    <text evidence="4">Polyol metabolism; myo-inositol biosynthesis; myo-inositol from D-glucose 6-phosphate: step 2/2.</text>
</comment>
<dbReference type="PANTHER" id="PTHR43028:SF4">
    <property type="entry name" value="INOSITOL MONOPHOSPHATASE 3"/>
    <property type="match status" value="1"/>
</dbReference>
<comment type="cofactor">
    <cofactor evidence="2 15">
        <name>Mg(2+)</name>
        <dbReference type="ChEBI" id="CHEBI:18420"/>
    </cofactor>
</comment>
<evidence type="ECO:0000256" key="2">
    <source>
        <dbReference type="ARBA" id="ARBA00001946"/>
    </source>
</evidence>
<evidence type="ECO:0000256" key="14">
    <source>
        <dbReference type="ARBA" id="ARBA00042949"/>
    </source>
</evidence>
<evidence type="ECO:0000256" key="6">
    <source>
        <dbReference type="ARBA" id="ARBA00013106"/>
    </source>
</evidence>
<feature type="binding site" evidence="15">
    <location>
        <position position="157"/>
    </location>
    <ligand>
        <name>Mg(2+)</name>
        <dbReference type="ChEBI" id="CHEBI:18420"/>
        <label>1</label>
        <note>catalytic</note>
    </ligand>
</feature>
<gene>
    <name evidence="17" type="ORF">CUNI_LOCUS5684</name>
</gene>
<keyword evidence="18" id="KW-1185">Reference proteome</keyword>
<evidence type="ECO:0000256" key="12">
    <source>
        <dbReference type="ARBA" id="ARBA00023136"/>
    </source>
</evidence>
<dbReference type="GO" id="GO:0005794">
    <property type="term" value="C:Golgi apparatus"/>
    <property type="evidence" value="ECO:0007669"/>
    <property type="project" value="UniProtKB-ARBA"/>
</dbReference>
<feature type="binding site" evidence="15">
    <location>
        <position position="156"/>
    </location>
    <ligand>
        <name>Mg(2+)</name>
        <dbReference type="ChEBI" id="CHEBI:18420"/>
        <label>1</label>
        <note>catalytic</note>
    </ligand>
</feature>
<evidence type="ECO:0000256" key="10">
    <source>
        <dbReference type="ARBA" id="ARBA00022842"/>
    </source>
</evidence>
<dbReference type="PROSITE" id="PS00630">
    <property type="entry name" value="IMP_2"/>
    <property type="match status" value="1"/>
</dbReference>
<accession>A0A8S3Z0J2</accession>
<evidence type="ECO:0000313" key="17">
    <source>
        <dbReference type="EMBL" id="CAG5120126.1"/>
    </source>
</evidence>
<evidence type="ECO:0000256" key="3">
    <source>
        <dbReference type="ARBA" id="ARBA00004167"/>
    </source>
</evidence>
<keyword evidence="11 16" id="KW-1133">Transmembrane helix</keyword>
<dbReference type="Gene3D" id="3.40.190.80">
    <property type="match status" value="1"/>
</dbReference>
<dbReference type="FunFam" id="3.40.190.80:FF:000007">
    <property type="entry name" value="Blast:Putative inositol monophosphatase 3"/>
    <property type="match status" value="1"/>
</dbReference>
<evidence type="ECO:0000256" key="7">
    <source>
        <dbReference type="ARBA" id="ARBA00022692"/>
    </source>
</evidence>
<feature type="binding site" evidence="15">
    <location>
        <position position="279"/>
    </location>
    <ligand>
        <name>Mg(2+)</name>
        <dbReference type="ChEBI" id="CHEBI:18420"/>
        <label>1</label>
        <note>catalytic</note>
    </ligand>
</feature>
<dbReference type="GO" id="GO:0046872">
    <property type="term" value="F:metal ion binding"/>
    <property type="evidence" value="ECO:0007669"/>
    <property type="project" value="UniProtKB-KW"/>
</dbReference>
<feature type="binding site" evidence="15">
    <location>
        <position position="154"/>
    </location>
    <ligand>
        <name>Mg(2+)</name>
        <dbReference type="ChEBI" id="CHEBI:18420"/>
        <label>1</label>
        <note>catalytic</note>
    </ligand>
</feature>
<protein>
    <recommendedName>
        <fullName evidence="6">inositol-phosphate phosphatase</fullName>
        <ecNumber evidence="6">3.1.3.25</ecNumber>
    </recommendedName>
    <alternativeName>
        <fullName evidence="14">Inositol-1(or 4)-monophosphatase 3</fullName>
    </alternativeName>
    <alternativeName>
        <fullName evidence="13">Myo-inositol monophosphatase A3</fullName>
    </alternativeName>
</protein>
<feature type="transmembrane region" description="Helical" evidence="16">
    <location>
        <begin position="12"/>
        <end position="34"/>
    </location>
</feature>
<dbReference type="OrthoDB" id="74460at2759"/>
<dbReference type="EMBL" id="CAJHNH020000838">
    <property type="protein sequence ID" value="CAG5120126.1"/>
    <property type="molecule type" value="Genomic_DNA"/>
</dbReference>
<dbReference type="GO" id="GO:0016020">
    <property type="term" value="C:membrane"/>
    <property type="evidence" value="ECO:0007669"/>
    <property type="project" value="UniProtKB-SubCell"/>
</dbReference>
<dbReference type="InterPro" id="IPR020550">
    <property type="entry name" value="Inositol_monophosphatase_CS"/>
</dbReference>
<comment type="catalytic activity">
    <reaction evidence="1">
        <text>a myo-inositol phosphate + H2O = myo-inositol + phosphate</text>
        <dbReference type="Rhea" id="RHEA:24056"/>
        <dbReference type="ChEBI" id="CHEBI:15377"/>
        <dbReference type="ChEBI" id="CHEBI:17268"/>
        <dbReference type="ChEBI" id="CHEBI:43474"/>
        <dbReference type="ChEBI" id="CHEBI:84139"/>
        <dbReference type="EC" id="3.1.3.25"/>
    </reaction>
</comment>
<reference evidence="17" key="1">
    <citation type="submission" date="2021-04" db="EMBL/GenBank/DDBJ databases">
        <authorList>
            <consortium name="Molecular Ecology Group"/>
        </authorList>
    </citation>
    <scope>NUCLEOTIDE SEQUENCE</scope>
</reference>
<evidence type="ECO:0000256" key="5">
    <source>
        <dbReference type="ARBA" id="ARBA00009759"/>
    </source>
</evidence>
<keyword evidence="12 16" id="KW-0472">Membrane</keyword>
<evidence type="ECO:0000256" key="13">
    <source>
        <dbReference type="ARBA" id="ARBA00042119"/>
    </source>
</evidence>
<dbReference type="InterPro" id="IPR050725">
    <property type="entry name" value="CysQ/Inositol_MonoPase"/>
</dbReference>
<evidence type="ECO:0000256" key="15">
    <source>
        <dbReference type="PIRSR" id="PIRSR600760-2"/>
    </source>
</evidence>
<comment type="similarity">
    <text evidence="5">Belongs to the inositol monophosphatase superfamily.</text>
</comment>
<dbReference type="FunFam" id="3.30.540.10:FF:000012">
    <property type="entry name" value="Blast:Putative inositol monophosphatase 3"/>
    <property type="match status" value="1"/>
</dbReference>
<keyword evidence="9" id="KW-0378">Hydrolase</keyword>
<dbReference type="GO" id="GO:0052834">
    <property type="term" value="F:inositol monophosphate phosphatase activity"/>
    <property type="evidence" value="ECO:0007669"/>
    <property type="project" value="UniProtKB-EC"/>
</dbReference>
<evidence type="ECO:0000256" key="9">
    <source>
        <dbReference type="ARBA" id="ARBA00022801"/>
    </source>
</evidence>
<comment type="caution">
    <text evidence="17">The sequence shown here is derived from an EMBL/GenBank/DDBJ whole genome shotgun (WGS) entry which is preliminary data.</text>
</comment>
<dbReference type="Gene3D" id="3.30.540.10">
    <property type="entry name" value="Fructose-1,6-Bisphosphatase, subunit A, domain 1"/>
    <property type="match status" value="1"/>
</dbReference>
<dbReference type="AlphaFoldDB" id="A0A8S3Z0J2"/>